<proteinExistence type="predicted"/>
<protein>
    <submittedName>
        <fullName evidence="1">Uncharacterized protein</fullName>
    </submittedName>
</protein>
<gene>
    <name evidence="1" type="ORF">VP01_6346g1</name>
</gene>
<evidence type="ECO:0000313" key="2">
    <source>
        <dbReference type="Proteomes" id="UP000037035"/>
    </source>
</evidence>
<keyword evidence="2" id="KW-1185">Reference proteome</keyword>
<dbReference type="Proteomes" id="UP000037035">
    <property type="component" value="Unassembled WGS sequence"/>
</dbReference>
<accession>A0A0L6UG62</accession>
<dbReference type="VEuPathDB" id="FungiDB:VP01_6346g1"/>
<dbReference type="EMBL" id="LAVV01011659">
    <property type="protein sequence ID" value="KNZ47513.1"/>
    <property type="molecule type" value="Genomic_DNA"/>
</dbReference>
<sequence length="168" mass="19922">MSIGRDSTLEEAPELDYVDKVLPQRHFLRIYPETHESRAEGSWSELPGYEAGRIGFMMLLTDAGISGYVKNDNIWPGHWWINSEIRYELYLGGEDGDRFLSEQRSWDTYVYRGEEEKEFLAKAVARMVVLFGEFSWKSFCWAVREEQKIMGENYKTFWKDWESILYQC</sequence>
<evidence type="ECO:0000313" key="1">
    <source>
        <dbReference type="EMBL" id="KNZ47513.1"/>
    </source>
</evidence>
<dbReference type="OrthoDB" id="2507183at2759"/>
<name>A0A0L6UG62_9BASI</name>
<comment type="caution">
    <text evidence="1">The sequence shown here is derived from an EMBL/GenBank/DDBJ whole genome shotgun (WGS) entry which is preliminary data.</text>
</comment>
<reference evidence="1 2" key="1">
    <citation type="submission" date="2015-08" db="EMBL/GenBank/DDBJ databases">
        <title>Next Generation Sequencing and Analysis of the Genome of Puccinia sorghi L Schw, the Causal Agent of Maize Common Rust.</title>
        <authorList>
            <person name="Rochi L."/>
            <person name="Burguener G."/>
            <person name="Darino M."/>
            <person name="Turjanski A."/>
            <person name="Kreff E."/>
            <person name="Dieguez M.J."/>
            <person name="Sacco F."/>
        </authorList>
    </citation>
    <scope>NUCLEOTIDE SEQUENCE [LARGE SCALE GENOMIC DNA]</scope>
    <source>
        <strain evidence="1 2">RO10H11247</strain>
    </source>
</reference>
<organism evidence="1 2">
    <name type="scientific">Puccinia sorghi</name>
    <dbReference type="NCBI Taxonomy" id="27349"/>
    <lineage>
        <taxon>Eukaryota</taxon>
        <taxon>Fungi</taxon>
        <taxon>Dikarya</taxon>
        <taxon>Basidiomycota</taxon>
        <taxon>Pucciniomycotina</taxon>
        <taxon>Pucciniomycetes</taxon>
        <taxon>Pucciniales</taxon>
        <taxon>Pucciniaceae</taxon>
        <taxon>Puccinia</taxon>
    </lineage>
</organism>
<dbReference type="AlphaFoldDB" id="A0A0L6UG62"/>